<dbReference type="InterPro" id="IPR002477">
    <property type="entry name" value="Peptidoglycan-bd-like"/>
</dbReference>
<gene>
    <name evidence="2" type="ORF">ACFOM9_00525</name>
</gene>
<dbReference type="InterPro" id="IPR023346">
    <property type="entry name" value="Lysozyme-like_dom_sf"/>
</dbReference>
<dbReference type="Proteomes" id="UP001595724">
    <property type="component" value="Unassembled WGS sequence"/>
</dbReference>
<dbReference type="SUPFAM" id="SSF47090">
    <property type="entry name" value="PGBD-like"/>
    <property type="match status" value="1"/>
</dbReference>
<evidence type="ECO:0000313" key="3">
    <source>
        <dbReference type="Proteomes" id="UP001595724"/>
    </source>
</evidence>
<organism evidence="2 3">
    <name type="scientific">Luteimonas notoginsengisoli</name>
    <dbReference type="NCBI Taxonomy" id="1578200"/>
    <lineage>
        <taxon>Bacteria</taxon>
        <taxon>Pseudomonadati</taxon>
        <taxon>Pseudomonadota</taxon>
        <taxon>Gammaproteobacteria</taxon>
        <taxon>Lysobacterales</taxon>
        <taxon>Lysobacteraceae</taxon>
        <taxon>Luteimonas</taxon>
    </lineage>
</organism>
<dbReference type="EMBL" id="JBHRYF010000001">
    <property type="protein sequence ID" value="MFC3658561.1"/>
    <property type="molecule type" value="Genomic_DNA"/>
</dbReference>
<evidence type="ECO:0000313" key="2">
    <source>
        <dbReference type="EMBL" id="MFC3658561.1"/>
    </source>
</evidence>
<feature type="domain" description="Peptidoglycan binding-like" evidence="1">
    <location>
        <begin position="412"/>
        <end position="471"/>
    </location>
</feature>
<dbReference type="RefSeq" id="WP_386707197.1">
    <property type="nucleotide sequence ID" value="NZ_JBHRYF010000001.1"/>
</dbReference>
<keyword evidence="3" id="KW-1185">Reference proteome</keyword>
<dbReference type="Gene3D" id="1.10.101.10">
    <property type="entry name" value="PGBD-like superfamily/PGBD"/>
    <property type="match status" value="1"/>
</dbReference>
<evidence type="ECO:0000259" key="1">
    <source>
        <dbReference type="Pfam" id="PF01471"/>
    </source>
</evidence>
<accession>A0ABV7UPG7</accession>
<dbReference type="Pfam" id="PF01471">
    <property type="entry name" value="PG_binding_1"/>
    <property type="match status" value="1"/>
</dbReference>
<dbReference type="InterPro" id="IPR036365">
    <property type="entry name" value="PGBD-like_sf"/>
</dbReference>
<dbReference type="SUPFAM" id="SSF53955">
    <property type="entry name" value="Lysozyme-like"/>
    <property type="match status" value="1"/>
</dbReference>
<name>A0ABV7UPG7_9GAMM</name>
<dbReference type="Gene3D" id="1.10.530.10">
    <property type="match status" value="1"/>
</dbReference>
<dbReference type="InterPro" id="IPR036366">
    <property type="entry name" value="PGBDSf"/>
</dbReference>
<protein>
    <submittedName>
        <fullName evidence="2">Peptidoglycan-binding protein</fullName>
    </submittedName>
</protein>
<reference evidence="3" key="1">
    <citation type="journal article" date="2019" name="Int. J. Syst. Evol. Microbiol.">
        <title>The Global Catalogue of Microorganisms (GCM) 10K type strain sequencing project: providing services to taxonomists for standard genome sequencing and annotation.</title>
        <authorList>
            <consortium name="The Broad Institute Genomics Platform"/>
            <consortium name="The Broad Institute Genome Sequencing Center for Infectious Disease"/>
            <person name="Wu L."/>
            <person name="Ma J."/>
        </authorList>
    </citation>
    <scope>NUCLEOTIDE SEQUENCE [LARGE SCALE GENOMIC DNA]</scope>
    <source>
        <strain evidence="3">KCTC 42211</strain>
    </source>
</reference>
<sequence length="593" mass="64405">MLDIIEREASERGIPRDDFMRFAYIETGGTFNEQASRGPNGAKGLFQFVPSTASAYGIRGNELDAVANTDAAARLYLDNRRTLVNRHERDGHPYLSGKSEPDGLDMYLAHQQGGAGYRSIQAAIASGHFSRDDTRANLLNNVSARDLEAVTGHRYAEFSRMSDRDMATTFTQYWDLKFDRVRIPEKGIEPVSPPALPDPAAARPAAIELQAGHALSVRFDDVQYRMGGKHPERGVVDCSGWVATLQNATMAEINAKAGRDVFGTRDMFSLGYDGAAMIVEKAQARSGTLIEGRDITPAALREGMIIGEDNGAKSWDRGRYKGIDHITMVVRDPATGTLMISQSRGGEGVELGPLDRYLEHKLARGVHLYATDPLARARPLLLDEPRAEREPSRATDADAATAGRILRRGEHGDDVRGLQRELNRLGMRDSRGHALREDGAFGERTREAVLAYQRAHGLQVDGIAGRETFGSLARQRPSTPLAVDAGRAGVTHAMHPDHPLFQAIRSRLPAHVPDALAAHATLLAKQNGIDSAGKLHGIIVQGDSAFLLGTTPGFRARLDLGQAAPPMEHVDAQLRATQAQAETPSRQPAVPGL</sequence>
<comment type="caution">
    <text evidence="2">The sequence shown here is derived from an EMBL/GenBank/DDBJ whole genome shotgun (WGS) entry which is preliminary data.</text>
</comment>
<proteinExistence type="predicted"/>